<dbReference type="InterPro" id="IPR029062">
    <property type="entry name" value="Class_I_gatase-like"/>
</dbReference>
<dbReference type="InterPro" id="IPR011697">
    <property type="entry name" value="Peptidase_C26"/>
</dbReference>
<dbReference type="PROSITE" id="PS51273">
    <property type="entry name" value="GATASE_TYPE_1"/>
    <property type="match status" value="1"/>
</dbReference>
<dbReference type="GO" id="GO:0006598">
    <property type="term" value="P:polyamine catabolic process"/>
    <property type="evidence" value="ECO:0007669"/>
    <property type="project" value="TreeGrafter"/>
</dbReference>
<protein>
    <submittedName>
        <fullName evidence="1">Putative glutamine amidotransferase</fullName>
    </submittedName>
</protein>
<dbReference type="EMBL" id="JACCBV010000001">
    <property type="protein sequence ID" value="NYE20560.1"/>
    <property type="molecule type" value="Genomic_DNA"/>
</dbReference>
<dbReference type="SUPFAM" id="SSF52317">
    <property type="entry name" value="Class I glutamine amidotransferase-like"/>
    <property type="match status" value="1"/>
</dbReference>
<dbReference type="InterPro" id="IPR044668">
    <property type="entry name" value="PuuD-like"/>
</dbReference>
<evidence type="ECO:0000313" key="2">
    <source>
        <dbReference type="Proteomes" id="UP000576969"/>
    </source>
</evidence>
<accession>A0A7Y9KK87</accession>
<evidence type="ECO:0000313" key="1">
    <source>
        <dbReference type="EMBL" id="NYE20560.1"/>
    </source>
</evidence>
<dbReference type="AlphaFoldDB" id="A0A7Y9KK87"/>
<reference evidence="1 2" key="1">
    <citation type="submission" date="2020-07" db="EMBL/GenBank/DDBJ databases">
        <title>Sequencing the genomes of 1000 actinobacteria strains.</title>
        <authorList>
            <person name="Klenk H.-P."/>
        </authorList>
    </citation>
    <scope>NUCLEOTIDE SEQUENCE [LARGE SCALE GENOMIC DNA]</scope>
    <source>
        <strain evidence="1 2">DSM 24662</strain>
    </source>
</reference>
<dbReference type="Gene3D" id="3.40.50.880">
    <property type="match status" value="1"/>
</dbReference>
<comment type="caution">
    <text evidence="1">The sequence shown here is derived from an EMBL/GenBank/DDBJ whole genome shotgun (WGS) entry which is preliminary data.</text>
</comment>
<organism evidence="1 2">
    <name type="scientific">Microbacterium immunditiarum</name>
    <dbReference type="NCBI Taxonomy" id="337480"/>
    <lineage>
        <taxon>Bacteria</taxon>
        <taxon>Bacillati</taxon>
        <taxon>Actinomycetota</taxon>
        <taxon>Actinomycetes</taxon>
        <taxon>Micrococcales</taxon>
        <taxon>Microbacteriaceae</taxon>
        <taxon>Microbacterium</taxon>
    </lineage>
</organism>
<dbReference type="RefSeq" id="WP_179490616.1">
    <property type="nucleotide sequence ID" value="NZ_JACCBV010000001.1"/>
</dbReference>
<dbReference type="GO" id="GO:0016740">
    <property type="term" value="F:transferase activity"/>
    <property type="evidence" value="ECO:0007669"/>
    <property type="project" value="UniProtKB-KW"/>
</dbReference>
<name>A0A7Y9KK87_9MICO</name>
<dbReference type="Proteomes" id="UP000576969">
    <property type="component" value="Unassembled WGS sequence"/>
</dbReference>
<proteinExistence type="predicted"/>
<dbReference type="PANTHER" id="PTHR43235:SF1">
    <property type="entry name" value="GLUTAMINE AMIDOTRANSFERASE PB2B2.05-RELATED"/>
    <property type="match status" value="1"/>
</dbReference>
<dbReference type="Pfam" id="PF07722">
    <property type="entry name" value="Peptidase_C26"/>
    <property type="match status" value="1"/>
</dbReference>
<sequence>MTNGRDLLVLHIRDERPRAPGYQRLLDELNRAAMRAFDDAGWAATLLPVAHLGPQEVLDRARGADAVVIMGGEDVDPQLYGGALTYPGSGQHEPEADRTMIAVIRQSLDRRSPLLGICRGHQLINVALGGTLVEHMVGHRSSGPSHFVSTSVEVAPDEPEPAAFAVGEDARCSHHQAVRSLGDGLRVVARADDGTIEAIAHRKAPLLGVQWHPEHPDVAGEQLATLLDHCVDRAIAAV</sequence>
<dbReference type="GO" id="GO:0033969">
    <property type="term" value="F:gamma-glutamyl-gamma-aminobutyrate hydrolase activity"/>
    <property type="evidence" value="ECO:0007669"/>
    <property type="project" value="TreeGrafter"/>
</dbReference>
<keyword evidence="1" id="KW-0808">Transferase</keyword>
<keyword evidence="1" id="KW-0315">Glutamine amidotransferase</keyword>
<dbReference type="GO" id="GO:0005829">
    <property type="term" value="C:cytosol"/>
    <property type="evidence" value="ECO:0007669"/>
    <property type="project" value="TreeGrafter"/>
</dbReference>
<gene>
    <name evidence="1" type="ORF">BJ991_002588</name>
</gene>
<dbReference type="PANTHER" id="PTHR43235">
    <property type="entry name" value="GLUTAMINE AMIDOTRANSFERASE PB2B2.05-RELATED"/>
    <property type="match status" value="1"/>
</dbReference>
<keyword evidence="2" id="KW-1185">Reference proteome</keyword>